<dbReference type="EMBL" id="JBHUHT010000009">
    <property type="protein sequence ID" value="MFD2095516.1"/>
    <property type="molecule type" value="Genomic_DNA"/>
</dbReference>
<evidence type="ECO:0000313" key="2">
    <source>
        <dbReference type="EMBL" id="MFD2095516.1"/>
    </source>
</evidence>
<dbReference type="GO" id="GO:0016829">
    <property type="term" value="F:lyase activity"/>
    <property type="evidence" value="ECO:0007669"/>
    <property type="project" value="UniProtKB-KW"/>
</dbReference>
<dbReference type="InterPro" id="IPR029062">
    <property type="entry name" value="Class_I_gatase-like"/>
</dbReference>
<dbReference type="PANTHER" id="PTHR43130:SF14">
    <property type="entry name" value="DJ-1_PFPI DOMAIN-CONTAINING PROTEIN"/>
    <property type="match status" value="1"/>
</dbReference>
<reference evidence="3" key="1">
    <citation type="journal article" date="2019" name="Int. J. Syst. Evol. Microbiol.">
        <title>The Global Catalogue of Microorganisms (GCM) 10K type strain sequencing project: providing services to taxonomists for standard genome sequencing and annotation.</title>
        <authorList>
            <consortium name="The Broad Institute Genomics Platform"/>
            <consortium name="The Broad Institute Genome Sequencing Center for Infectious Disease"/>
            <person name="Wu L."/>
            <person name="Ma J."/>
        </authorList>
    </citation>
    <scope>NUCLEOTIDE SEQUENCE [LARGE SCALE GENOMIC DNA]</scope>
    <source>
        <strain evidence="3">CGMCC 1.10992</strain>
    </source>
</reference>
<protein>
    <submittedName>
        <fullName evidence="2">DJ-1/PfpI family protein</fullName>
        <ecNumber evidence="2">4.2.1.-</ecNumber>
    </submittedName>
</protein>
<gene>
    <name evidence="2" type="ORF">ACFSJ3_05915</name>
</gene>
<dbReference type="RefSeq" id="WP_345341547.1">
    <property type="nucleotide sequence ID" value="NZ_BAABLI010000028.1"/>
</dbReference>
<dbReference type="Proteomes" id="UP001597380">
    <property type="component" value="Unassembled WGS sequence"/>
</dbReference>
<evidence type="ECO:0000313" key="3">
    <source>
        <dbReference type="Proteomes" id="UP001597380"/>
    </source>
</evidence>
<comment type="caution">
    <text evidence="2">The sequence shown here is derived from an EMBL/GenBank/DDBJ whole genome shotgun (WGS) entry which is preliminary data.</text>
</comment>
<dbReference type="PANTHER" id="PTHR43130">
    <property type="entry name" value="ARAC-FAMILY TRANSCRIPTIONAL REGULATOR"/>
    <property type="match status" value="1"/>
</dbReference>
<keyword evidence="2" id="KW-0456">Lyase</keyword>
<accession>A0ABW4XLB8</accession>
<evidence type="ECO:0000259" key="1">
    <source>
        <dbReference type="Pfam" id="PF01965"/>
    </source>
</evidence>
<dbReference type="EC" id="4.2.1.-" evidence="2"/>
<proteinExistence type="predicted"/>
<name>A0ABW4XLB8_9GAMM</name>
<keyword evidence="3" id="KW-1185">Reference proteome</keyword>
<dbReference type="SUPFAM" id="SSF52317">
    <property type="entry name" value="Class I glutamine amidotransferase-like"/>
    <property type="match status" value="1"/>
</dbReference>
<dbReference type="Pfam" id="PF01965">
    <property type="entry name" value="DJ-1_PfpI"/>
    <property type="match status" value="1"/>
</dbReference>
<sequence>MAKYRLLMLMFDGVEVLDFAGPFEVFSVTDEEQGGELLDVKLVSVDGMCVTARNGLSVNVDAAYSDYDEADILLLPGGNGTRALLSDEKLLAWIDGVSRTTVHTLTVCSGALVLAKTGLLAGLDATTHNDCFELLAELAPDANIKKSARFTDNGHIVTSGGISAGIDMSLYMVAKLFGEQAAEQTIKVMEYHSDAWRAE</sequence>
<dbReference type="CDD" id="cd03139">
    <property type="entry name" value="GATase1_PfpI_2"/>
    <property type="match status" value="1"/>
</dbReference>
<organism evidence="2 3">
    <name type="scientific">Corallincola platygyrae</name>
    <dbReference type="NCBI Taxonomy" id="1193278"/>
    <lineage>
        <taxon>Bacteria</taxon>
        <taxon>Pseudomonadati</taxon>
        <taxon>Pseudomonadota</taxon>
        <taxon>Gammaproteobacteria</taxon>
        <taxon>Alteromonadales</taxon>
        <taxon>Psychromonadaceae</taxon>
        <taxon>Corallincola</taxon>
    </lineage>
</organism>
<dbReference type="InterPro" id="IPR052158">
    <property type="entry name" value="INH-QAR"/>
</dbReference>
<dbReference type="Gene3D" id="3.40.50.880">
    <property type="match status" value="1"/>
</dbReference>
<feature type="domain" description="DJ-1/PfpI" evidence="1">
    <location>
        <begin position="5"/>
        <end position="173"/>
    </location>
</feature>
<dbReference type="InterPro" id="IPR002818">
    <property type="entry name" value="DJ-1/PfpI"/>
</dbReference>